<dbReference type="EMBL" id="JAACJM010000006">
    <property type="protein sequence ID" value="KAF5372100.1"/>
    <property type="molecule type" value="Genomic_DNA"/>
</dbReference>
<name>A0A8H5GWB5_9AGAR</name>
<feature type="compositionally biased region" description="Low complexity" evidence="1">
    <location>
        <begin position="682"/>
        <end position="694"/>
    </location>
</feature>
<feature type="compositionally biased region" description="Pro residues" evidence="1">
    <location>
        <begin position="595"/>
        <end position="606"/>
    </location>
</feature>
<accession>A0A8H5GWB5</accession>
<comment type="caution">
    <text evidence="3">The sequence shown here is derived from an EMBL/GenBank/DDBJ whole genome shotgun (WGS) entry which is preliminary data.</text>
</comment>
<evidence type="ECO:0000313" key="4">
    <source>
        <dbReference type="Proteomes" id="UP000559256"/>
    </source>
</evidence>
<dbReference type="InterPro" id="IPR005162">
    <property type="entry name" value="Retrotrans_gag_dom"/>
</dbReference>
<dbReference type="InterPro" id="IPR032567">
    <property type="entry name" value="RTL1-rel"/>
</dbReference>
<dbReference type="Pfam" id="PF03732">
    <property type="entry name" value="Retrotrans_gag"/>
    <property type="match status" value="1"/>
</dbReference>
<evidence type="ECO:0000256" key="1">
    <source>
        <dbReference type="SAM" id="MobiDB-lite"/>
    </source>
</evidence>
<feature type="region of interest" description="Disordered" evidence="1">
    <location>
        <begin position="534"/>
        <end position="619"/>
    </location>
</feature>
<sequence>MLPQQSTILTDSIPCLPYTSFSETTGSAQTYLLLSTMSQRSQPRTPSPTPNLTVPVTPFKNTYYSNLFHNIQIRQHRRSGSIFAHPSPTKPCTSPFKEFLDSWDSPEPGDSGTLTQTQSRSYVQQQTQGSSRAGPSRTPANPDDGCGPPPGQHYGQGDDRDDNEQHQGGGGGRSDDGGRGPPDDGPPGDGGSDSSDSNNDDDDKRRQFITTLQNFNEIIGKVTPGHSEKTEVKKPDVFDGLDPKMLCPFLIQIQINLQNRPKAYTTDAAKISFTLSYLSGTALEFFELEILNPDPEEPAPWTLDFGIFVKELKDNFGVFDEVGDAEDQLEALFMKDSDQATKYCAKFQQLASQVAWDENSLRHFFRKGLAPQIKDALALVYEETNLPHLKSQVLRINSCYWRRQTEEKREEGSGGKGNSRGKGSGGNSSGSGSGKSSNSGKVPKIVSDSDASARGRSCVDQDRANQEVTLNAAALSIKSLQIWHVQQPCLHSRPLLILHFGNSAIASRTFPIWMRRWSWANCMAQRVETSGRTAVRPVKLHPTRDAAQDSQARFPSPWDVHSKPSQVHQEHRYTKSRSKSEDKEKTEKTNVPQHMPLPSPPQPLPHSPSLHPQIPRPYVASEPHEDYSVRDSLFSSLSPSLMGPHWNAPFPPLDSVLSVPSPSLPIPPAISPPQPPIPPSSSFPRLSAAPTTTPSTPPQPRIPPSELHMLVELKLILLASVENPIQNRLRTIFIFLTDPMLFRHPHTIIDHFFHQRFGMHRSRRFRVGRCPFGHILRQELGNVKGNVGSGGRH</sequence>
<dbReference type="PANTHER" id="PTHR15503">
    <property type="entry name" value="LDOC1 RELATED"/>
    <property type="match status" value="1"/>
</dbReference>
<feature type="compositionally biased region" description="Basic and acidic residues" evidence="1">
    <location>
        <begin position="173"/>
        <end position="182"/>
    </location>
</feature>
<keyword evidence="4" id="KW-1185">Reference proteome</keyword>
<dbReference type="PANTHER" id="PTHR15503:SF7">
    <property type="entry name" value="RETROTRANSPOSON GAG-LIKE PROTEIN 3"/>
    <property type="match status" value="1"/>
</dbReference>
<gene>
    <name evidence="3" type="ORF">D9758_004920</name>
</gene>
<feature type="region of interest" description="Disordered" evidence="1">
    <location>
        <begin position="405"/>
        <end position="460"/>
    </location>
</feature>
<feature type="domain" description="Retrotransposon gag" evidence="2">
    <location>
        <begin position="308"/>
        <end position="370"/>
    </location>
</feature>
<protein>
    <recommendedName>
        <fullName evidence="2">Retrotransposon gag domain-containing protein</fullName>
    </recommendedName>
</protein>
<evidence type="ECO:0000259" key="2">
    <source>
        <dbReference type="Pfam" id="PF03732"/>
    </source>
</evidence>
<dbReference type="AlphaFoldDB" id="A0A8H5GWB5"/>
<feature type="compositionally biased region" description="Gly residues" evidence="1">
    <location>
        <begin position="414"/>
        <end position="433"/>
    </location>
</feature>
<feature type="region of interest" description="Disordered" evidence="1">
    <location>
        <begin position="81"/>
        <end position="203"/>
    </location>
</feature>
<feature type="compositionally biased region" description="Polar residues" evidence="1">
    <location>
        <begin position="112"/>
        <end position="133"/>
    </location>
</feature>
<organism evidence="3 4">
    <name type="scientific">Tetrapyrgos nigripes</name>
    <dbReference type="NCBI Taxonomy" id="182062"/>
    <lineage>
        <taxon>Eukaryota</taxon>
        <taxon>Fungi</taxon>
        <taxon>Dikarya</taxon>
        <taxon>Basidiomycota</taxon>
        <taxon>Agaricomycotina</taxon>
        <taxon>Agaricomycetes</taxon>
        <taxon>Agaricomycetidae</taxon>
        <taxon>Agaricales</taxon>
        <taxon>Marasmiineae</taxon>
        <taxon>Marasmiaceae</taxon>
        <taxon>Tetrapyrgos</taxon>
    </lineage>
</organism>
<feature type="compositionally biased region" description="Basic and acidic residues" evidence="1">
    <location>
        <begin position="568"/>
        <end position="588"/>
    </location>
</feature>
<feature type="compositionally biased region" description="Basic and acidic residues" evidence="1">
    <location>
        <begin position="451"/>
        <end position="460"/>
    </location>
</feature>
<evidence type="ECO:0000313" key="3">
    <source>
        <dbReference type="EMBL" id="KAF5372100.1"/>
    </source>
</evidence>
<reference evidence="3 4" key="1">
    <citation type="journal article" date="2020" name="ISME J.">
        <title>Uncovering the hidden diversity of litter-decomposition mechanisms in mushroom-forming fungi.</title>
        <authorList>
            <person name="Floudas D."/>
            <person name="Bentzer J."/>
            <person name="Ahren D."/>
            <person name="Johansson T."/>
            <person name="Persson P."/>
            <person name="Tunlid A."/>
        </authorList>
    </citation>
    <scope>NUCLEOTIDE SEQUENCE [LARGE SCALE GENOMIC DNA]</scope>
    <source>
        <strain evidence="3 4">CBS 291.85</strain>
    </source>
</reference>
<proteinExistence type="predicted"/>
<feature type="region of interest" description="Disordered" evidence="1">
    <location>
        <begin position="667"/>
        <end position="704"/>
    </location>
</feature>
<feature type="compositionally biased region" description="Pro residues" evidence="1">
    <location>
        <begin position="667"/>
        <end position="681"/>
    </location>
</feature>
<dbReference type="Proteomes" id="UP000559256">
    <property type="component" value="Unassembled WGS sequence"/>
</dbReference>
<dbReference type="OrthoDB" id="5552562at2759"/>